<name>A0ABS5LZB1_9BURK</name>
<dbReference type="InterPro" id="IPR001650">
    <property type="entry name" value="Helicase_C-like"/>
</dbReference>
<dbReference type="Gene3D" id="3.40.50.300">
    <property type="entry name" value="P-loop containing nucleotide triphosphate hydrolases"/>
    <property type="match status" value="1"/>
</dbReference>
<reference evidence="2 3" key="1">
    <citation type="submission" date="2020-03" db="EMBL/GenBank/DDBJ databases">
        <title>The role of nitrogen metabolism on polyethylene biodegradation.</title>
        <authorList>
            <person name="Peixoto J."/>
            <person name="Vizzotto C.S."/>
            <person name="Ramos A."/>
            <person name="Alves G."/>
            <person name="Steindorff A."/>
            <person name="Kruger R."/>
        </authorList>
    </citation>
    <scope>NUCLEOTIDE SEQUENCE [LARGE SCALE GENOMIC DNA]</scope>
    <source>
        <strain evidence="2 3">PE63</strain>
    </source>
</reference>
<dbReference type="SMART" id="SM00490">
    <property type="entry name" value="HELICc"/>
    <property type="match status" value="1"/>
</dbReference>
<dbReference type="InterPro" id="IPR027417">
    <property type="entry name" value="P-loop_NTPase"/>
</dbReference>
<dbReference type="Pfam" id="PF00271">
    <property type="entry name" value="Helicase_C"/>
    <property type="match status" value="1"/>
</dbReference>
<dbReference type="RefSeq" id="WP_211459231.1">
    <property type="nucleotide sequence ID" value="NZ_JAANES010000006.1"/>
</dbReference>
<keyword evidence="3" id="KW-1185">Reference proteome</keyword>
<dbReference type="PROSITE" id="PS51194">
    <property type="entry name" value="HELICASE_CTER"/>
    <property type="match status" value="1"/>
</dbReference>
<accession>A0ABS5LZB1</accession>
<gene>
    <name evidence="2" type="ORF">DJFAAGMI_04428</name>
</gene>
<dbReference type="EMBL" id="JAANES010000006">
    <property type="protein sequence ID" value="MBS3021654.1"/>
    <property type="molecule type" value="Genomic_DNA"/>
</dbReference>
<evidence type="ECO:0000313" key="3">
    <source>
        <dbReference type="Proteomes" id="UP001647436"/>
    </source>
</evidence>
<protein>
    <recommendedName>
        <fullName evidence="1">Helicase C-terminal domain-containing protein</fullName>
    </recommendedName>
</protein>
<sequence>MTDPVVRADPAKISTTLKEAAVDALLNLTFSRISGHGTEGQVLFGSRPRSILAAGFLLPPLRAEGGGDEVTQPIRITAHGLDCQIHRETSGIVTVQPRFQIYIRVLPSTQDMKRSDCAPRFRLNDEVRKLLQAQNKQALKERWAVEAAGKSYKHRSDHPQWREIEKEVRQEVLEKLKLPANITTLFSVEDDSTVTPKGDDDEGAADGVLITGGALPEIRDDLFKPMDLPHKWLRISIDQAQLPALEINPGLPVAELAAKVKEASASLTAAAQLAILQWADSEEGKLWCVRKNTLIRPSEYREWPKFLEQLRTDPTREMALPDIALSWLVKLSPDWLNPGRSNLHISLENVSKEPTRQADLTDQSIFQVHLELAMPRSLHAPLRLGRVEASYRYNSHLEYPAMGFNGGVQMQESGEPHLLKLRTTWAPRYIQPRITPNDYTGIDPNMRHLSKPEGIGAVLPLGNALDQWLVGLEKAVDLTAGLDAGDAAGLQREKSGFAADKQGWQKEIEAVKAGLAILQESKAAWDTTGKRGPQADERAVVYEAWLCMNETMANLMRDRLKNDKGAWRLFQIAFVIAHVPTVASRMKCFRSSYVRERDDTVTLLYFATGGGKSEAFFGLLVFSLFLDRLRGKHVGVTAMIRYPLRLLTIQQAQRCMKVLAKAELTRRHYAIAGDAFAIGFWVGSGGSPNNHSAPGVDDIPDIKDVSANLQSERALEAREVNYELQKAAWNKIPGCPFCAAETVLRRFADMGGTLAHVCSNAECESNRDGYSPLPFYICDVDIYDLAPSVLLGTVDKLALIGQSSKTLRRIYAMFGAAPLRSKATKRLVMPNEPRDFRSDLDEQGYERLYPAYPDGTRLFHDPFPSLLIQDEAHLLDESLGTFAGLFESALDAILTAISKPLHELVAYEPDGTTRRRAKVVAASATVADPERQLEHLYQRPVPAMQFPYPGESLYDSFYASPTAPNQDESQRAALDNVEEWSKWGRVYAGFMTNGRAHTATTVAVLSNFHTIITELLLALTSGDNVQAASARSKLVDSVSSGTLEQLYRGNLQGATPSELATIIDLHRIALTYVTNKKGGDQIMAAEFEETRKRHAERQLPITDLRTDLITGSVSQGEIQRTVQEAQSRPAPGQPLEPLTDALRSVIATSAVSHGVDVEEFNSMFFAGMPSDVAEYIQASSRVGRTHVGFVVLIPTPQRRRDRYIVEVFDSYHRFLERMVSPAAIDRWAGRAIERVLPSFIQAYLAGVCYIRDFYNLDPDKKHTLRDLSWIPSIVDLYKNPSSKAPLVRGICEFVEKAVGLEAEFAPGGKQHYQELIRERVETLLTNWARDALGEQRSLMGYFSAQPSVMHRPMTSLRDVDEAGVITFGHRDLDGRYGVNDAVARRVMQFIRGGVVEGTDLEDSHGD</sequence>
<dbReference type="CDD" id="cd18785">
    <property type="entry name" value="SF2_C"/>
    <property type="match status" value="1"/>
</dbReference>
<evidence type="ECO:0000313" key="2">
    <source>
        <dbReference type="EMBL" id="MBS3021654.1"/>
    </source>
</evidence>
<feature type="domain" description="Helicase C-terminal" evidence="1">
    <location>
        <begin position="1058"/>
        <end position="1223"/>
    </location>
</feature>
<dbReference type="Proteomes" id="UP001647436">
    <property type="component" value="Unassembled WGS sequence"/>
</dbReference>
<comment type="caution">
    <text evidence="2">The sequence shown here is derived from an EMBL/GenBank/DDBJ whole genome shotgun (WGS) entry which is preliminary data.</text>
</comment>
<organism evidence="2 3">
    <name type="scientific">Comamonas brasiliensis</name>
    <dbReference type="NCBI Taxonomy" id="1812482"/>
    <lineage>
        <taxon>Bacteria</taxon>
        <taxon>Pseudomonadati</taxon>
        <taxon>Pseudomonadota</taxon>
        <taxon>Betaproteobacteria</taxon>
        <taxon>Burkholderiales</taxon>
        <taxon>Comamonadaceae</taxon>
        <taxon>Comamonas</taxon>
    </lineage>
</organism>
<dbReference type="SUPFAM" id="SSF52540">
    <property type="entry name" value="P-loop containing nucleoside triphosphate hydrolases"/>
    <property type="match status" value="1"/>
</dbReference>
<proteinExistence type="predicted"/>
<evidence type="ECO:0000259" key="1">
    <source>
        <dbReference type="PROSITE" id="PS51194"/>
    </source>
</evidence>